<sequence>MFSCIGFVHAQSSKALDEQIIEMSQQPKHLKTGQALFDTVCAACHKKDLSGAMGFNLKDGEWVHGSKPSQILNNIKTGFAEAGMPAFGSMYSTLQLKQIAAYVLSKREGWDNLTYKIYQLPASKTRDFSQIEGETPVKSGQAFNNLADLTMPESKEFAAVYEGDFYNFKEFDTLLFAPAPQMLVDVYIDGKKVEPASGWQRYWPLKRGKQHLKIKIMTPPLPFPKWTNTNLSLMVTNADKTIKYFPLTTRAHQALSGTNFEVKATDKTLVQRKVVVDLPVYSIAVGLPQKLNYGFNTKSCAIVGLWQGELLNIGPNIKGRGQDASVPLGDWLFSYPQQLKPESECEYIKYSRLGHTKFEFMLDKVRLSLTAVAQSNQEINFEYQVLANPEQVKTLSFKLPDSEKINFTISAGKIDNGSLTLDIKKNKQFNVSVQVVGD</sequence>
<keyword evidence="6" id="KW-0614">Plasmid</keyword>
<keyword evidence="2 4" id="KW-0479">Metal-binding</keyword>
<dbReference type="Proteomes" id="UP001163726">
    <property type="component" value="Plasmid pCadTS8_2"/>
</dbReference>
<dbReference type="InterPro" id="IPR009056">
    <property type="entry name" value="Cyt_c-like_dom"/>
</dbReference>
<keyword evidence="1 4" id="KW-0349">Heme</keyword>
<dbReference type="Gene3D" id="1.10.760.10">
    <property type="entry name" value="Cytochrome c-like domain"/>
    <property type="match status" value="1"/>
</dbReference>
<evidence type="ECO:0000256" key="4">
    <source>
        <dbReference type="PROSITE-ProRule" id="PRU00433"/>
    </source>
</evidence>
<evidence type="ECO:0000256" key="3">
    <source>
        <dbReference type="ARBA" id="ARBA00023004"/>
    </source>
</evidence>
<geneLocation type="plasmid" evidence="6 7">
    <name>pCadTS8_2</name>
</geneLocation>
<dbReference type="PROSITE" id="PS51007">
    <property type="entry name" value="CYTC"/>
    <property type="match status" value="1"/>
</dbReference>
<evidence type="ECO:0000256" key="1">
    <source>
        <dbReference type="ARBA" id="ARBA00022617"/>
    </source>
</evidence>
<reference evidence="6" key="1">
    <citation type="submission" date="2022-10" db="EMBL/GenBank/DDBJ databases">
        <title>Catenovulum adriacola sp. nov. isolated in the Harbour of Susak.</title>
        <authorList>
            <person name="Schoch T."/>
            <person name="Reich S.J."/>
            <person name="Stoeferle S."/>
            <person name="Flaiz M."/>
            <person name="Kazda M."/>
            <person name="Riedel C.U."/>
            <person name="Duerre P."/>
        </authorList>
    </citation>
    <scope>NUCLEOTIDE SEQUENCE</scope>
    <source>
        <strain evidence="6">TS8</strain>
        <plasmid evidence="6">pCadTS8_2</plasmid>
    </source>
</reference>
<name>A0ABY7AV96_9ALTE</name>
<gene>
    <name evidence="6" type="ORF">OLW01_17010</name>
</gene>
<dbReference type="RefSeq" id="WP_268077231.1">
    <property type="nucleotide sequence ID" value="NZ_CP109967.1"/>
</dbReference>
<protein>
    <submittedName>
        <fullName evidence="6">Cytochrome c</fullName>
    </submittedName>
</protein>
<evidence type="ECO:0000256" key="2">
    <source>
        <dbReference type="ARBA" id="ARBA00022723"/>
    </source>
</evidence>
<accession>A0ABY7AV96</accession>
<organism evidence="6 7">
    <name type="scientific">Catenovulum adriaticum</name>
    <dbReference type="NCBI Taxonomy" id="2984846"/>
    <lineage>
        <taxon>Bacteria</taxon>
        <taxon>Pseudomonadati</taxon>
        <taxon>Pseudomonadota</taxon>
        <taxon>Gammaproteobacteria</taxon>
        <taxon>Alteromonadales</taxon>
        <taxon>Alteromonadaceae</taxon>
        <taxon>Catenovulum</taxon>
    </lineage>
</organism>
<keyword evidence="3 4" id="KW-0408">Iron</keyword>
<dbReference type="InterPro" id="IPR036909">
    <property type="entry name" value="Cyt_c-like_dom_sf"/>
</dbReference>
<keyword evidence="7" id="KW-1185">Reference proteome</keyword>
<dbReference type="Pfam" id="PF13442">
    <property type="entry name" value="Cytochrome_CBB3"/>
    <property type="match status" value="1"/>
</dbReference>
<dbReference type="EMBL" id="CP109967">
    <property type="protein sequence ID" value="WAJ72430.1"/>
    <property type="molecule type" value="Genomic_DNA"/>
</dbReference>
<evidence type="ECO:0000313" key="6">
    <source>
        <dbReference type="EMBL" id="WAJ72430.1"/>
    </source>
</evidence>
<evidence type="ECO:0000313" key="7">
    <source>
        <dbReference type="Proteomes" id="UP001163726"/>
    </source>
</evidence>
<feature type="domain" description="Cytochrome c" evidence="5">
    <location>
        <begin position="28"/>
        <end position="107"/>
    </location>
</feature>
<dbReference type="SUPFAM" id="SSF46626">
    <property type="entry name" value="Cytochrome c"/>
    <property type="match status" value="1"/>
</dbReference>
<proteinExistence type="predicted"/>
<evidence type="ECO:0000259" key="5">
    <source>
        <dbReference type="PROSITE" id="PS51007"/>
    </source>
</evidence>